<keyword evidence="2" id="KW-0964">Secreted</keyword>
<dbReference type="Pfam" id="PF03098">
    <property type="entry name" value="An_peroxidase"/>
    <property type="match status" value="1"/>
</dbReference>
<protein>
    <submittedName>
        <fullName evidence="4">Peroxidase</fullName>
    </submittedName>
</protein>
<dbReference type="PANTHER" id="PTHR11475:SF4">
    <property type="entry name" value="CHORION PEROXIDASE"/>
    <property type="match status" value="1"/>
</dbReference>
<dbReference type="GO" id="GO:0004601">
    <property type="term" value="F:peroxidase activity"/>
    <property type="evidence" value="ECO:0007669"/>
    <property type="project" value="UniProtKB-KW"/>
</dbReference>
<dbReference type="InterPro" id="IPR019791">
    <property type="entry name" value="Haem_peroxidase_animal"/>
</dbReference>
<comment type="subcellular location">
    <subcellularLocation>
        <location evidence="1">Secreted</location>
    </subcellularLocation>
</comment>
<keyword evidence="4" id="KW-0575">Peroxidase</keyword>
<reference evidence="4" key="1">
    <citation type="submission" date="2020-10" db="EMBL/GenBank/DDBJ databases">
        <authorList>
            <person name="Castelo-Branco R."/>
            <person name="Eusebio N."/>
            <person name="Adriana R."/>
            <person name="Vieira A."/>
            <person name="Brugerolle De Fraissinette N."/>
            <person name="Rezende De Castro R."/>
            <person name="Schneider M.P."/>
            <person name="Vasconcelos V."/>
            <person name="Leao P.N."/>
        </authorList>
    </citation>
    <scope>NUCLEOTIDE SEQUENCE</scope>
    <source>
        <strain evidence="4">LEGE 11467</strain>
    </source>
</reference>
<comment type="caution">
    <text evidence="4">The sequence shown here is derived from an EMBL/GenBank/DDBJ whole genome shotgun (WGS) entry which is preliminary data.</text>
</comment>
<organism evidence="4 5">
    <name type="scientific">Zarconia navalis LEGE 11467</name>
    <dbReference type="NCBI Taxonomy" id="1828826"/>
    <lineage>
        <taxon>Bacteria</taxon>
        <taxon>Bacillati</taxon>
        <taxon>Cyanobacteriota</taxon>
        <taxon>Cyanophyceae</taxon>
        <taxon>Oscillatoriophycideae</taxon>
        <taxon>Oscillatoriales</taxon>
        <taxon>Oscillatoriales incertae sedis</taxon>
        <taxon>Zarconia</taxon>
        <taxon>Zarconia navalis</taxon>
    </lineage>
</organism>
<dbReference type="InterPro" id="IPR037120">
    <property type="entry name" value="Haem_peroxidase_sf_animal"/>
</dbReference>
<evidence type="ECO:0000256" key="3">
    <source>
        <dbReference type="ARBA" id="ARBA00023180"/>
    </source>
</evidence>
<dbReference type="AlphaFoldDB" id="A0A928Z8C9"/>
<dbReference type="GO" id="GO:0006979">
    <property type="term" value="P:response to oxidative stress"/>
    <property type="evidence" value="ECO:0007669"/>
    <property type="project" value="InterPro"/>
</dbReference>
<dbReference type="RefSeq" id="WP_264319978.1">
    <property type="nucleotide sequence ID" value="NZ_JADEXN010000026.1"/>
</dbReference>
<evidence type="ECO:0000313" key="4">
    <source>
        <dbReference type="EMBL" id="MBE9039716.1"/>
    </source>
</evidence>
<keyword evidence="5" id="KW-1185">Reference proteome</keyword>
<dbReference type="CDD" id="cd09819">
    <property type="entry name" value="An_peroxidase_bacterial_1"/>
    <property type="match status" value="1"/>
</dbReference>
<evidence type="ECO:0000256" key="1">
    <source>
        <dbReference type="ARBA" id="ARBA00004613"/>
    </source>
</evidence>
<evidence type="ECO:0000256" key="2">
    <source>
        <dbReference type="ARBA" id="ARBA00022525"/>
    </source>
</evidence>
<gene>
    <name evidence="4" type="ORF">IQ235_02765</name>
</gene>
<dbReference type="PANTHER" id="PTHR11475">
    <property type="entry name" value="OXIDASE/PEROXIDASE"/>
    <property type="match status" value="1"/>
</dbReference>
<dbReference type="GO" id="GO:0020037">
    <property type="term" value="F:heme binding"/>
    <property type="evidence" value="ECO:0007669"/>
    <property type="project" value="InterPro"/>
</dbReference>
<sequence length="454" mass="50927">MRHGQMSLRDIVPPRSKFFNTGKFGRLFPTLPPFLPDTQRVREALMEVGASGGIMDKADDANLNNFNLPSGATFLGQFIDHDLTFDPTSSLERRVDPESIENFRTPVFELDSLYGSGAEASPFLYEKGRPMTGKLLTDPGFPNDLPRNSQDVALIGDPRNDENLIVSQLHAAFIQFHNAVIDAEGADLEEAQQQVRWHYQWMVLHEFLPNLVGPEVVEDILFRGRRFYHWEIQPFIPVEFSVAAYRFGHSQVRPALKINDTFNNGAEVPIFGAPGSNDLSGNKRIDTDRALDWRNFFHIDGSTPQYSKRIDTTLASPLFRLPFIPPNMPSNPSSLAQRNLLRHLTFSLPSGQAVALAMFLDPLGSDELSDLADLGLGMEHRTPLWFYILREADKRANGRTLGPVGGRIVAEVFIGMLEGDRMSFLRQAPMWKPTLGQRDGEFGMVDLLKFAGVV</sequence>
<dbReference type="SUPFAM" id="SSF48113">
    <property type="entry name" value="Heme-dependent peroxidases"/>
    <property type="match status" value="1"/>
</dbReference>
<keyword evidence="4" id="KW-0560">Oxidoreductase</keyword>
<dbReference type="Gene3D" id="1.10.640.10">
    <property type="entry name" value="Haem peroxidase domain superfamily, animal type"/>
    <property type="match status" value="1"/>
</dbReference>
<accession>A0A928Z8C9</accession>
<dbReference type="EMBL" id="JADEXN010000026">
    <property type="protein sequence ID" value="MBE9039716.1"/>
    <property type="molecule type" value="Genomic_DNA"/>
</dbReference>
<evidence type="ECO:0000313" key="5">
    <source>
        <dbReference type="Proteomes" id="UP000621799"/>
    </source>
</evidence>
<dbReference type="InterPro" id="IPR010255">
    <property type="entry name" value="Haem_peroxidase_sf"/>
</dbReference>
<proteinExistence type="predicted"/>
<dbReference type="Proteomes" id="UP000621799">
    <property type="component" value="Unassembled WGS sequence"/>
</dbReference>
<dbReference type="GO" id="GO:0005576">
    <property type="term" value="C:extracellular region"/>
    <property type="evidence" value="ECO:0007669"/>
    <property type="project" value="UniProtKB-SubCell"/>
</dbReference>
<keyword evidence="3" id="KW-0325">Glycoprotein</keyword>
<name>A0A928Z8C9_9CYAN</name>
<dbReference type="PROSITE" id="PS50292">
    <property type="entry name" value="PEROXIDASE_3"/>
    <property type="match status" value="1"/>
</dbReference>